<gene>
    <name evidence="9" type="ORF">Cgig2_014924</name>
</gene>
<protein>
    <recommendedName>
        <fullName evidence="11">GDSL esterase/lipase</fullName>
    </recommendedName>
</protein>
<evidence type="ECO:0000256" key="7">
    <source>
        <dbReference type="ARBA" id="ARBA00023098"/>
    </source>
</evidence>
<keyword evidence="6" id="KW-0442">Lipid degradation</keyword>
<dbReference type="InterPro" id="IPR051238">
    <property type="entry name" value="GDSL_esterase/lipase"/>
</dbReference>
<evidence type="ECO:0000256" key="3">
    <source>
        <dbReference type="ARBA" id="ARBA00022525"/>
    </source>
</evidence>
<keyword evidence="10" id="KW-1185">Reference proteome</keyword>
<dbReference type="GO" id="GO:0016788">
    <property type="term" value="F:hydrolase activity, acting on ester bonds"/>
    <property type="evidence" value="ECO:0007669"/>
    <property type="project" value="InterPro"/>
</dbReference>
<evidence type="ECO:0000256" key="6">
    <source>
        <dbReference type="ARBA" id="ARBA00022963"/>
    </source>
</evidence>
<evidence type="ECO:0000256" key="4">
    <source>
        <dbReference type="ARBA" id="ARBA00022729"/>
    </source>
</evidence>
<keyword evidence="7" id="KW-0443">Lipid metabolism</keyword>
<evidence type="ECO:0000313" key="9">
    <source>
        <dbReference type="EMBL" id="KAJ8431431.1"/>
    </source>
</evidence>
<keyword evidence="3" id="KW-0964">Secreted</keyword>
<keyword evidence="4 8" id="KW-0732">Signal</keyword>
<accession>A0A9Q1Q7W1</accession>
<reference evidence="9" key="1">
    <citation type="submission" date="2022-04" db="EMBL/GenBank/DDBJ databases">
        <title>Carnegiea gigantea Genome sequencing and assembly v2.</title>
        <authorList>
            <person name="Copetti D."/>
            <person name="Sanderson M.J."/>
            <person name="Burquez A."/>
            <person name="Wojciechowski M.F."/>
        </authorList>
    </citation>
    <scope>NUCLEOTIDE SEQUENCE</scope>
    <source>
        <strain evidence="9">SGP5-SGP5p</strain>
        <tissue evidence="9">Aerial part</tissue>
    </source>
</reference>
<comment type="similarity">
    <text evidence="2">Belongs to the 'GDSL' lipolytic enzyme family.</text>
</comment>
<dbReference type="PANTHER" id="PTHR45650">
    <property type="entry name" value="GDSL-LIKE LIPASE/ACYLHYDROLASE-RELATED"/>
    <property type="match status" value="1"/>
</dbReference>
<dbReference type="CDD" id="cd01837">
    <property type="entry name" value="SGNH_plant_lipase_like"/>
    <property type="match status" value="1"/>
</dbReference>
<keyword evidence="5" id="KW-0378">Hydrolase</keyword>
<dbReference type="GO" id="GO:0016042">
    <property type="term" value="P:lipid catabolic process"/>
    <property type="evidence" value="ECO:0007669"/>
    <property type="project" value="UniProtKB-KW"/>
</dbReference>
<dbReference type="InterPro" id="IPR001087">
    <property type="entry name" value="GDSL"/>
</dbReference>
<organism evidence="9 10">
    <name type="scientific">Carnegiea gigantea</name>
    <dbReference type="NCBI Taxonomy" id="171969"/>
    <lineage>
        <taxon>Eukaryota</taxon>
        <taxon>Viridiplantae</taxon>
        <taxon>Streptophyta</taxon>
        <taxon>Embryophyta</taxon>
        <taxon>Tracheophyta</taxon>
        <taxon>Spermatophyta</taxon>
        <taxon>Magnoliopsida</taxon>
        <taxon>eudicotyledons</taxon>
        <taxon>Gunneridae</taxon>
        <taxon>Pentapetalae</taxon>
        <taxon>Caryophyllales</taxon>
        <taxon>Cactineae</taxon>
        <taxon>Cactaceae</taxon>
        <taxon>Cactoideae</taxon>
        <taxon>Echinocereeae</taxon>
        <taxon>Carnegiea</taxon>
    </lineage>
</organism>
<sequence length="377" mass="40878">MARNRSDSQTWSWLVRLNLALSLLTMCHGHTHRRGEGRRGGLFVKGMFVFGSSVVDNGNNNYLKGSLGKANYLPYGIDFPFGPTGRYSNGENVADVIGGLLGLPFLPAFADPRTRGPVIIRGVNFGSGGSGILDDTGSVVADGVISLNQQIKNFEAATLPELKALLGQPKPARALDGYLFLIAAGNNDFGLSYFLQNSSSRPSLPVFVANLTSTYATQLQRLYNVGARKFILLAVYPLGCSPVTKQISNSLQCVQAANVAVQFFNTKLITMVDDLKQKLAGSEIIVVNTYKIISDIIKDPIATGFRNTTGPCCELKETLGVRASCKEGGKVCAERNKYVYFDGQHYTEAVNDVIASKAFFSDSSTDVYPFNLQRLVL</sequence>
<name>A0A9Q1Q7W1_9CARY</name>
<dbReference type="AlphaFoldDB" id="A0A9Q1Q7W1"/>
<evidence type="ECO:0000313" key="10">
    <source>
        <dbReference type="Proteomes" id="UP001153076"/>
    </source>
</evidence>
<proteinExistence type="inferred from homology"/>
<dbReference type="EMBL" id="JAKOGI010000688">
    <property type="protein sequence ID" value="KAJ8431431.1"/>
    <property type="molecule type" value="Genomic_DNA"/>
</dbReference>
<feature type="chain" id="PRO_5040490978" description="GDSL esterase/lipase" evidence="8">
    <location>
        <begin position="30"/>
        <end position="377"/>
    </location>
</feature>
<comment type="caution">
    <text evidence="9">The sequence shown here is derived from an EMBL/GenBank/DDBJ whole genome shotgun (WGS) entry which is preliminary data.</text>
</comment>
<dbReference type="PANTHER" id="PTHR45650:SF2">
    <property type="entry name" value="OS06G0560700 PROTEIN"/>
    <property type="match status" value="1"/>
</dbReference>
<dbReference type="InterPro" id="IPR036514">
    <property type="entry name" value="SGNH_hydro_sf"/>
</dbReference>
<evidence type="ECO:0000256" key="8">
    <source>
        <dbReference type="SAM" id="SignalP"/>
    </source>
</evidence>
<evidence type="ECO:0000256" key="1">
    <source>
        <dbReference type="ARBA" id="ARBA00004613"/>
    </source>
</evidence>
<dbReference type="InterPro" id="IPR035669">
    <property type="entry name" value="SGNH_plant_lipase-like"/>
</dbReference>
<dbReference type="GO" id="GO:0005576">
    <property type="term" value="C:extracellular region"/>
    <property type="evidence" value="ECO:0007669"/>
    <property type="project" value="UniProtKB-SubCell"/>
</dbReference>
<evidence type="ECO:0000256" key="5">
    <source>
        <dbReference type="ARBA" id="ARBA00022801"/>
    </source>
</evidence>
<comment type="subcellular location">
    <subcellularLocation>
        <location evidence="1">Secreted</location>
    </subcellularLocation>
</comment>
<dbReference type="Gene3D" id="3.40.50.1110">
    <property type="entry name" value="SGNH hydrolase"/>
    <property type="match status" value="1"/>
</dbReference>
<dbReference type="Proteomes" id="UP001153076">
    <property type="component" value="Unassembled WGS sequence"/>
</dbReference>
<dbReference type="Pfam" id="PF00657">
    <property type="entry name" value="Lipase_GDSL"/>
    <property type="match status" value="1"/>
</dbReference>
<evidence type="ECO:0008006" key="11">
    <source>
        <dbReference type="Google" id="ProtNLM"/>
    </source>
</evidence>
<evidence type="ECO:0000256" key="2">
    <source>
        <dbReference type="ARBA" id="ARBA00008668"/>
    </source>
</evidence>
<feature type="signal peptide" evidence="8">
    <location>
        <begin position="1"/>
        <end position="29"/>
    </location>
</feature>
<dbReference type="OrthoDB" id="1600564at2759"/>